<proteinExistence type="predicted"/>
<dbReference type="OrthoDB" id="6132182at2759"/>
<feature type="chain" id="PRO_5025463174" evidence="2">
    <location>
        <begin position="22"/>
        <end position="353"/>
    </location>
</feature>
<reference evidence="5" key="1">
    <citation type="journal article" date="2020" name="Stud. Mycol.">
        <title>101 Dothideomycetes genomes: a test case for predicting lifestyles and emergence of pathogens.</title>
        <authorList>
            <person name="Haridas S."/>
            <person name="Albert R."/>
            <person name="Binder M."/>
            <person name="Bloem J."/>
            <person name="Labutti K."/>
            <person name="Salamov A."/>
            <person name="Andreopoulos B."/>
            <person name="Baker S."/>
            <person name="Barry K."/>
            <person name="Bills G."/>
            <person name="Bluhm B."/>
            <person name="Cannon C."/>
            <person name="Castanera R."/>
            <person name="Culley D."/>
            <person name="Daum C."/>
            <person name="Ezra D."/>
            <person name="Gonzalez J."/>
            <person name="Henrissat B."/>
            <person name="Kuo A."/>
            <person name="Liang C."/>
            <person name="Lipzen A."/>
            <person name="Lutzoni F."/>
            <person name="Magnuson J."/>
            <person name="Mondo S."/>
            <person name="Nolan M."/>
            <person name="Ohm R."/>
            <person name="Pangilinan J."/>
            <person name="Park H.-J."/>
            <person name="Ramirez L."/>
            <person name="Alfaro M."/>
            <person name="Sun H."/>
            <person name="Tritt A."/>
            <person name="Yoshinaga Y."/>
            <person name="Zwiers L.-H."/>
            <person name="Turgeon B."/>
            <person name="Goodwin S."/>
            <person name="Spatafora J."/>
            <person name="Crous P."/>
            <person name="Grigoriev I."/>
        </authorList>
    </citation>
    <scope>NUCLEOTIDE SEQUENCE</scope>
    <source>
        <strain evidence="5">CBS 122681</strain>
    </source>
</reference>
<dbReference type="PANTHER" id="PTHR11474">
    <property type="entry name" value="TYROSINASE FAMILY MEMBER"/>
    <property type="match status" value="1"/>
</dbReference>
<feature type="domain" description="Tyrosinase copper-binding" evidence="3">
    <location>
        <begin position="137"/>
        <end position="154"/>
    </location>
</feature>
<dbReference type="PRINTS" id="PR00092">
    <property type="entry name" value="TYROSINASE"/>
</dbReference>
<evidence type="ECO:0000256" key="1">
    <source>
        <dbReference type="ARBA" id="ARBA00022723"/>
    </source>
</evidence>
<dbReference type="InterPro" id="IPR008922">
    <property type="entry name" value="Di-copper_centre_dom_sf"/>
</dbReference>
<dbReference type="PANTHER" id="PTHR11474:SF116">
    <property type="entry name" value="TYROSINASE"/>
    <property type="match status" value="1"/>
</dbReference>
<dbReference type="PROSITE" id="PS00497">
    <property type="entry name" value="TYROSINASE_1"/>
    <property type="match status" value="1"/>
</dbReference>
<evidence type="ECO:0000313" key="5">
    <source>
        <dbReference type="EMBL" id="KAF2656280.1"/>
    </source>
</evidence>
<keyword evidence="6" id="KW-1185">Reference proteome</keyword>
<dbReference type="InterPro" id="IPR050316">
    <property type="entry name" value="Tyrosinase/Hemocyanin"/>
</dbReference>
<accession>A0A6A6T8Z8</accession>
<sequence>MHFSTISAFLAVGSWTALVQAAAVPTASLAPALPITSFQHSLVKPLTLTEILEGSFNDTGDGSAAPQKEFNVLAAAATCSNPRVRTEWDSYSTADRTNFVTALQCLMKKGQSGQFSQAKSRYEDLVALHQTLTDNVHNNAKFLIWHRYFLWTFEDVLRTECGFTANLPWFDETKYAGRFSASSIFTSAWFGGIALGGGCVTTGKFAGLTLNVGPYTGNTPHCLSRNGQASITANCNTQVVNGCNAYTDYAQMAACAEGGAHAWGHNGIGAVMQDTWASPGDPVFWLHHGFIDRNFRVWQNANSARTSSVNGKDHSGNALTLDTTVSVNNIRPTVKIRDILNTMGGTLCYKYNY</sequence>
<dbReference type="SUPFAM" id="SSF48056">
    <property type="entry name" value="Di-copper centre-containing domain"/>
    <property type="match status" value="1"/>
</dbReference>
<dbReference type="Pfam" id="PF00264">
    <property type="entry name" value="Tyrosinase"/>
    <property type="match status" value="1"/>
</dbReference>
<feature type="domain" description="Tyrosinase copper-binding" evidence="4">
    <location>
        <begin position="281"/>
        <end position="292"/>
    </location>
</feature>
<protein>
    <submittedName>
        <fullName evidence="5">Di-copper centre-containing protein</fullName>
    </submittedName>
</protein>
<dbReference type="Gene3D" id="1.10.1280.10">
    <property type="entry name" value="Di-copper center containing domain from catechol oxidase"/>
    <property type="match status" value="1"/>
</dbReference>
<keyword evidence="1" id="KW-0479">Metal-binding</keyword>
<dbReference type="GO" id="GO:0046872">
    <property type="term" value="F:metal ion binding"/>
    <property type="evidence" value="ECO:0007669"/>
    <property type="project" value="UniProtKB-KW"/>
</dbReference>
<gene>
    <name evidence="5" type="ORF">K491DRAFT_692129</name>
</gene>
<organism evidence="5 6">
    <name type="scientific">Lophiostoma macrostomum CBS 122681</name>
    <dbReference type="NCBI Taxonomy" id="1314788"/>
    <lineage>
        <taxon>Eukaryota</taxon>
        <taxon>Fungi</taxon>
        <taxon>Dikarya</taxon>
        <taxon>Ascomycota</taxon>
        <taxon>Pezizomycotina</taxon>
        <taxon>Dothideomycetes</taxon>
        <taxon>Pleosporomycetidae</taxon>
        <taxon>Pleosporales</taxon>
        <taxon>Lophiostomataceae</taxon>
        <taxon>Lophiostoma</taxon>
    </lineage>
</organism>
<evidence type="ECO:0000256" key="2">
    <source>
        <dbReference type="SAM" id="SignalP"/>
    </source>
</evidence>
<dbReference type="PROSITE" id="PS00498">
    <property type="entry name" value="TYROSINASE_2"/>
    <property type="match status" value="1"/>
</dbReference>
<evidence type="ECO:0000259" key="4">
    <source>
        <dbReference type="PROSITE" id="PS00498"/>
    </source>
</evidence>
<evidence type="ECO:0000259" key="3">
    <source>
        <dbReference type="PROSITE" id="PS00497"/>
    </source>
</evidence>
<dbReference type="AlphaFoldDB" id="A0A6A6T8Z8"/>
<keyword evidence="2" id="KW-0732">Signal</keyword>
<name>A0A6A6T8Z8_9PLEO</name>
<feature type="signal peptide" evidence="2">
    <location>
        <begin position="1"/>
        <end position="21"/>
    </location>
</feature>
<dbReference type="GO" id="GO:0016491">
    <property type="term" value="F:oxidoreductase activity"/>
    <property type="evidence" value="ECO:0007669"/>
    <property type="project" value="InterPro"/>
</dbReference>
<evidence type="ECO:0000313" key="6">
    <source>
        <dbReference type="Proteomes" id="UP000799324"/>
    </source>
</evidence>
<dbReference type="EMBL" id="MU004338">
    <property type="protein sequence ID" value="KAF2656280.1"/>
    <property type="molecule type" value="Genomic_DNA"/>
</dbReference>
<dbReference type="Proteomes" id="UP000799324">
    <property type="component" value="Unassembled WGS sequence"/>
</dbReference>
<dbReference type="InterPro" id="IPR002227">
    <property type="entry name" value="Tyrosinase_Cu-bd"/>
</dbReference>